<dbReference type="EMBL" id="HE804045">
    <property type="protein sequence ID" value="CCH32656.1"/>
    <property type="molecule type" value="Genomic_DNA"/>
</dbReference>
<proteinExistence type="predicted"/>
<evidence type="ECO:0000313" key="2">
    <source>
        <dbReference type="Proteomes" id="UP000006281"/>
    </source>
</evidence>
<reference evidence="1 2" key="1">
    <citation type="journal article" date="2012" name="BMC Genomics">
        <title>Complete genome sequence of Saccharothrix espanaensis DSM 44229T and comparison to the other completely sequenced Pseudonocardiaceae.</title>
        <authorList>
            <person name="Strobel T."/>
            <person name="Al-Dilaimi A."/>
            <person name="Blom J."/>
            <person name="Gessner A."/>
            <person name="Kalinowski J."/>
            <person name="Luzhetska M."/>
            <person name="Puhler A."/>
            <person name="Szczepanowski R."/>
            <person name="Bechthold A."/>
            <person name="Ruckert C."/>
        </authorList>
    </citation>
    <scope>NUCLEOTIDE SEQUENCE [LARGE SCALE GENOMIC DNA]</scope>
    <source>
        <strain evidence="2">ATCC 51144 / DSM 44229 / JCM 9112 / NBRC 15066 / NRRL 15764</strain>
    </source>
</reference>
<sequence length="57" mass="6177">MRGYTVEDVQRLSRVPIPDCAGEQAKIFVVPESAESVAFDFGGTVECVDRFLVGLGD</sequence>
<dbReference type="RefSeq" id="WP_015102768.1">
    <property type="nucleotide sequence ID" value="NC_019673.1"/>
</dbReference>
<protein>
    <submittedName>
        <fullName evidence="1">Uncharacterized protein</fullName>
    </submittedName>
</protein>
<gene>
    <name evidence="1" type="ordered locus">BN6_53970</name>
</gene>
<dbReference type="STRING" id="1179773.BN6_53970"/>
<dbReference type="AlphaFoldDB" id="K0K2Y6"/>
<organism evidence="1 2">
    <name type="scientific">Saccharothrix espanaensis (strain ATCC 51144 / DSM 44229 / JCM 9112 / NBRC 15066 / NRRL 15764)</name>
    <dbReference type="NCBI Taxonomy" id="1179773"/>
    <lineage>
        <taxon>Bacteria</taxon>
        <taxon>Bacillati</taxon>
        <taxon>Actinomycetota</taxon>
        <taxon>Actinomycetes</taxon>
        <taxon>Pseudonocardiales</taxon>
        <taxon>Pseudonocardiaceae</taxon>
        <taxon>Saccharothrix</taxon>
    </lineage>
</organism>
<accession>K0K2Y6</accession>
<dbReference type="PATRIC" id="fig|1179773.3.peg.5438"/>
<dbReference type="KEGG" id="sesp:BN6_53970"/>
<dbReference type="Proteomes" id="UP000006281">
    <property type="component" value="Chromosome"/>
</dbReference>
<dbReference type="HOGENOM" id="CLU_2994025_0_0_11"/>
<evidence type="ECO:0000313" key="1">
    <source>
        <dbReference type="EMBL" id="CCH32656.1"/>
    </source>
</evidence>
<keyword evidence="2" id="KW-1185">Reference proteome</keyword>
<name>K0K2Y6_SACES</name>